<proteinExistence type="predicted"/>
<reference evidence="2" key="2">
    <citation type="submission" date="2021-02" db="EMBL/GenBank/DDBJ databases">
        <authorList>
            <person name="Kimball J.A."/>
            <person name="Haas M.W."/>
            <person name="Macchietto M."/>
            <person name="Kono T."/>
            <person name="Duquette J."/>
            <person name="Shao M."/>
        </authorList>
    </citation>
    <scope>NUCLEOTIDE SEQUENCE</scope>
    <source>
        <tissue evidence="2">Fresh leaf tissue</tissue>
    </source>
</reference>
<organism evidence="2 3">
    <name type="scientific">Zizania palustris</name>
    <name type="common">Northern wild rice</name>
    <dbReference type="NCBI Taxonomy" id="103762"/>
    <lineage>
        <taxon>Eukaryota</taxon>
        <taxon>Viridiplantae</taxon>
        <taxon>Streptophyta</taxon>
        <taxon>Embryophyta</taxon>
        <taxon>Tracheophyta</taxon>
        <taxon>Spermatophyta</taxon>
        <taxon>Magnoliopsida</taxon>
        <taxon>Liliopsida</taxon>
        <taxon>Poales</taxon>
        <taxon>Poaceae</taxon>
        <taxon>BOP clade</taxon>
        <taxon>Oryzoideae</taxon>
        <taxon>Oryzeae</taxon>
        <taxon>Zizaniinae</taxon>
        <taxon>Zizania</taxon>
    </lineage>
</organism>
<sequence>MMISALRLISPHGKNKYGQNWINCSVMKMMQLWCYRYSSSMQGHGMMGATGFGYKIRQLEAKLCWARASSGGHYYTWGRDVGETTCRSRAHSVAKPERRAARFVPCPPHPASQEWHCPARSRGPSHPDVLIQIIPKRITSCPSPPVHLPASINDRTLVLVAVDDSRGSHRALAWVLDHLFLPPAAAAAGHGEEETQLDHEAAPELVLVHAMEPLQHVMYPVGPGSAVYGAVSMMEAVRAAQAENARNLLGRAKRVCEQRGVAATTVVVEGEPREALCRAAEDAGAGLLVVGSRGLGAIKRAFLGSVSDYCTHCASCPIMVVKPPPDDDGGDQRTNNR</sequence>
<dbReference type="PANTHER" id="PTHR46553:SF29">
    <property type="entry name" value="OS10G0437500 PROTEIN"/>
    <property type="match status" value="1"/>
</dbReference>
<evidence type="ECO:0000313" key="3">
    <source>
        <dbReference type="Proteomes" id="UP000729402"/>
    </source>
</evidence>
<feature type="domain" description="UspA" evidence="1">
    <location>
        <begin position="158"/>
        <end position="322"/>
    </location>
</feature>
<dbReference type="EMBL" id="JAAALK010000080">
    <property type="protein sequence ID" value="KAG8091667.1"/>
    <property type="molecule type" value="Genomic_DNA"/>
</dbReference>
<comment type="caution">
    <text evidence="2">The sequence shown here is derived from an EMBL/GenBank/DDBJ whole genome shotgun (WGS) entry which is preliminary data.</text>
</comment>
<name>A0A8J5WNE1_ZIZPA</name>
<dbReference type="OrthoDB" id="843225at2759"/>
<evidence type="ECO:0000313" key="2">
    <source>
        <dbReference type="EMBL" id="KAG8091667.1"/>
    </source>
</evidence>
<gene>
    <name evidence="2" type="ORF">GUJ93_ZPchr0012g18875</name>
</gene>
<dbReference type="CDD" id="cd23659">
    <property type="entry name" value="USP_At3g01520-like"/>
    <property type="match status" value="1"/>
</dbReference>
<keyword evidence="3" id="KW-1185">Reference proteome</keyword>
<dbReference type="Pfam" id="PF00582">
    <property type="entry name" value="Usp"/>
    <property type="match status" value="1"/>
</dbReference>
<dbReference type="PANTHER" id="PTHR46553">
    <property type="entry name" value="ADENINE NUCLEOTIDE ALPHA HYDROLASES-LIKE SUPERFAMILY PROTEIN"/>
    <property type="match status" value="1"/>
</dbReference>
<evidence type="ECO:0000259" key="1">
    <source>
        <dbReference type="Pfam" id="PF00582"/>
    </source>
</evidence>
<reference evidence="2" key="1">
    <citation type="journal article" date="2021" name="bioRxiv">
        <title>Whole Genome Assembly and Annotation of Northern Wild Rice, Zizania palustris L., Supports a Whole Genome Duplication in the Zizania Genus.</title>
        <authorList>
            <person name="Haas M."/>
            <person name="Kono T."/>
            <person name="Macchietto M."/>
            <person name="Millas R."/>
            <person name="McGilp L."/>
            <person name="Shao M."/>
            <person name="Duquette J."/>
            <person name="Hirsch C.N."/>
            <person name="Kimball J."/>
        </authorList>
    </citation>
    <scope>NUCLEOTIDE SEQUENCE</scope>
    <source>
        <tissue evidence="2">Fresh leaf tissue</tissue>
    </source>
</reference>
<dbReference type="InterPro" id="IPR006016">
    <property type="entry name" value="UspA"/>
</dbReference>
<dbReference type="Proteomes" id="UP000729402">
    <property type="component" value="Unassembled WGS sequence"/>
</dbReference>
<dbReference type="AlphaFoldDB" id="A0A8J5WNE1"/>
<accession>A0A8J5WNE1</accession>
<protein>
    <recommendedName>
        <fullName evidence="1">UspA domain-containing protein</fullName>
    </recommendedName>
</protein>